<dbReference type="InterPro" id="IPR039859">
    <property type="entry name" value="PFA4/ZDH16/20/ERF2-like"/>
</dbReference>
<dbReference type="EC" id="2.3.1.225" evidence="7"/>
<feature type="transmembrane region" description="Helical" evidence="7">
    <location>
        <begin position="140"/>
        <end position="167"/>
    </location>
</feature>
<dbReference type="GO" id="GO:0005783">
    <property type="term" value="C:endoplasmic reticulum"/>
    <property type="evidence" value="ECO:0007669"/>
    <property type="project" value="TreeGrafter"/>
</dbReference>
<evidence type="ECO:0000256" key="3">
    <source>
        <dbReference type="ARBA" id="ARBA00022692"/>
    </source>
</evidence>
<evidence type="ECO:0000313" key="10">
    <source>
        <dbReference type="EMBL" id="CAI2387564.1"/>
    </source>
</evidence>
<organism evidence="10 11">
    <name type="scientific">Euplotes crassus</name>
    <dbReference type="NCBI Taxonomy" id="5936"/>
    <lineage>
        <taxon>Eukaryota</taxon>
        <taxon>Sar</taxon>
        <taxon>Alveolata</taxon>
        <taxon>Ciliophora</taxon>
        <taxon>Intramacronucleata</taxon>
        <taxon>Spirotrichea</taxon>
        <taxon>Hypotrichia</taxon>
        <taxon>Euplotida</taxon>
        <taxon>Euplotidae</taxon>
        <taxon>Moneuplotes</taxon>
    </lineage>
</organism>
<proteinExistence type="inferred from homology"/>
<evidence type="ECO:0000256" key="1">
    <source>
        <dbReference type="ARBA" id="ARBA00004141"/>
    </source>
</evidence>
<comment type="domain">
    <text evidence="7">The DHHC domain is required for palmitoyltransferase activity.</text>
</comment>
<evidence type="ECO:0000256" key="7">
    <source>
        <dbReference type="RuleBase" id="RU079119"/>
    </source>
</evidence>
<feature type="region of interest" description="Disordered" evidence="8">
    <location>
        <begin position="408"/>
        <end position="474"/>
    </location>
</feature>
<dbReference type="GO" id="GO:0005794">
    <property type="term" value="C:Golgi apparatus"/>
    <property type="evidence" value="ECO:0007669"/>
    <property type="project" value="TreeGrafter"/>
</dbReference>
<sequence>MKKNGLNWPFHPAQVLSWIFYAINLISYYLIILPCVSSISHIGMAILSILYLILNLAVLFYALRAMSSNPTDREVLLSRELMKKGITPEKGDLKLYCEVCESYVNERTKHCGQCNRCVELFDHHCKWLNNCIGAKNYKTFIVLIILVGAQTFFYCFSGIIYISLGYLSRPKDVKSGLCLIERKDHEGLAIFMTTLVLVMVIISCILFIGICLLLKLHYKLTKYDFTTFEYIQYMDVRKDRLRRLKEGFITKERFEELDRKSRDLKVKKRSKIIKEVNQENEEEIFQKILRRKRQMEIDEENKVTNMRNLTKKPKDKFVDTQANVRDAGTESPNEEENNIMVDLEEEKQLMRSKNYKKKNSFWCSSTFCIPCTRRVVRERNIINKEDSKKDDIGNSFTKTIVNNESLQPNRAKSQKVIRTEESYKNDLEDPPTIAMKKTPVPNQETSIEYIERGRGRSSNTPHLNHQNRRDEITHTPEILNSFERNLENSQSNRSAGSTIVENRVGFKHEEMSPYNYSLPYNKKGRLQPLTKQNNFVAKPSDNFMHHSFNRNTSRMDMVYKKSDDSLKESRNSMEQDVPNPYGMSQIEEESPSFYTKNQG</sequence>
<dbReference type="PANTHER" id="PTHR22883:SF203">
    <property type="entry name" value="PALMITOYLTRANSFERASE"/>
    <property type="match status" value="1"/>
</dbReference>
<feature type="region of interest" description="Disordered" evidence="8">
    <location>
        <begin position="560"/>
        <end position="599"/>
    </location>
</feature>
<keyword evidence="2 7" id="KW-0808">Transferase</keyword>
<evidence type="ECO:0000256" key="4">
    <source>
        <dbReference type="ARBA" id="ARBA00022989"/>
    </source>
</evidence>
<dbReference type="PANTHER" id="PTHR22883">
    <property type="entry name" value="ZINC FINGER DHHC DOMAIN CONTAINING PROTEIN"/>
    <property type="match status" value="1"/>
</dbReference>
<feature type="transmembrane region" description="Helical" evidence="7">
    <location>
        <begin position="187"/>
        <end position="214"/>
    </location>
</feature>
<feature type="compositionally biased region" description="Basic and acidic residues" evidence="8">
    <location>
        <begin position="560"/>
        <end position="573"/>
    </location>
</feature>
<keyword evidence="6 7" id="KW-0012">Acyltransferase</keyword>
<evidence type="ECO:0000256" key="5">
    <source>
        <dbReference type="ARBA" id="ARBA00023136"/>
    </source>
</evidence>
<evidence type="ECO:0000256" key="6">
    <source>
        <dbReference type="ARBA" id="ARBA00023315"/>
    </source>
</evidence>
<accession>A0AAD1YAA8</accession>
<comment type="subcellular location">
    <subcellularLocation>
        <location evidence="1">Membrane</location>
        <topology evidence="1">Multi-pass membrane protein</topology>
    </subcellularLocation>
</comment>
<dbReference type="Pfam" id="PF01529">
    <property type="entry name" value="DHHC"/>
    <property type="match status" value="1"/>
</dbReference>
<dbReference type="Proteomes" id="UP001295684">
    <property type="component" value="Unassembled WGS sequence"/>
</dbReference>
<evidence type="ECO:0000256" key="2">
    <source>
        <dbReference type="ARBA" id="ARBA00022679"/>
    </source>
</evidence>
<feature type="compositionally biased region" description="Basic and acidic residues" evidence="8">
    <location>
        <begin position="417"/>
        <end position="427"/>
    </location>
</feature>
<comment type="catalytic activity">
    <reaction evidence="7">
        <text>L-cysteinyl-[protein] + hexadecanoyl-CoA = S-hexadecanoyl-L-cysteinyl-[protein] + CoA</text>
        <dbReference type="Rhea" id="RHEA:36683"/>
        <dbReference type="Rhea" id="RHEA-COMP:10131"/>
        <dbReference type="Rhea" id="RHEA-COMP:11032"/>
        <dbReference type="ChEBI" id="CHEBI:29950"/>
        <dbReference type="ChEBI" id="CHEBI:57287"/>
        <dbReference type="ChEBI" id="CHEBI:57379"/>
        <dbReference type="ChEBI" id="CHEBI:74151"/>
        <dbReference type="EC" id="2.3.1.225"/>
    </reaction>
</comment>
<feature type="domain" description="Palmitoyltransferase DHHC" evidence="9">
    <location>
        <begin position="94"/>
        <end position="232"/>
    </location>
</feature>
<evidence type="ECO:0000313" key="11">
    <source>
        <dbReference type="Proteomes" id="UP001295684"/>
    </source>
</evidence>
<gene>
    <name evidence="10" type="ORF">ECRASSUSDP1_LOCUS29197</name>
</gene>
<keyword evidence="5 7" id="KW-0472">Membrane</keyword>
<comment type="similarity">
    <text evidence="7">Belongs to the DHHC palmitoyltransferase family.</text>
</comment>
<keyword evidence="11" id="KW-1185">Reference proteome</keyword>
<evidence type="ECO:0000259" key="9">
    <source>
        <dbReference type="Pfam" id="PF01529"/>
    </source>
</evidence>
<dbReference type="GO" id="GO:0006612">
    <property type="term" value="P:protein targeting to membrane"/>
    <property type="evidence" value="ECO:0007669"/>
    <property type="project" value="TreeGrafter"/>
</dbReference>
<dbReference type="EMBL" id="CAMPGE010030063">
    <property type="protein sequence ID" value="CAI2387564.1"/>
    <property type="molecule type" value="Genomic_DNA"/>
</dbReference>
<dbReference type="PROSITE" id="PS50216">
    <property type="entry name" value="DHHC"/>
    <property type="match status" value="1"/>
</dbReference>
<comment type="caution">
    <text evidence="10">The sequence shown here is derived from an EMBL/GenBank/DDBJ whole genome shotgun (WGS) entry which is preliminary data.</text>
</comment>
<protein>
    <recommendedName>
        <fullName evidence="7">Palmitoyltransferase</fullName>
        <ecNumber evidence="7">2.3.1.225</ecNumber>
    </recommendedName>
</protein>
<keyword evidence="4 7" id="KW-1133">Transmembrane helix</keyword>
<name>A0AAD1YAA8_EUPCR</name>
<keyword evidence="3 7" id="KW-0812">Transmembrane</keyword>
<reference evidence="10" key="1">
    <citation type="submission" date="2023-07" db="EMBL/GenBank/DDBJ databases">
        <authorList>
            <consortium name="AG Swart"/>
            <person name="Singh M."/>
            <person name="Singh A."/>
            <person name="Seah K."/>
            <person name="Emmerich C."/>
        </authorList>
    </citation>
    <scope>NUCLEOTIDE SEQUENCE</scope>
    <source>
        <strain evidence="10">DP1</strain>
    </source>
</reference>
<evidence type="ECO:0000256" key="8">
    <source>
        <dbReference type="SAM" id="MobiDB-lite"/>
    </source>
</evidence>
<dbReference type="InterPro" id="IPR001594">
    <property type="entry name" value="Palmitoyltrfase_DHHC"/>
</dbReference>
<feature type="transmembrane region" description="Helical" evidence="7">
    <location>
        <begin position="38"/>
        <end position="63"/>
    </location>
</feature>
<dbReference type="AlphaFoldDB" id="A0AAD1YAA8"/>
<dbReference type="GO" id="GO:0016020">
    <property type="term" value="C:membrane"/>
    <property type="evidence" value="ECO:0007669"/>
    <property type="project" value="UniProtKB-SubCell"/>
</dbReference>
<feature type="transmembrane region" description="Helical" evidence="7">
    <location>
        <begin position="12"/>
        <end position="32"/>
    </location>
</feature>
<dbReference type="GO" id="GO:0019706">
    <property type="term" value="F:protein-cysteine S-palmitoyltransferase activity"/>
    <property type="evidence" value="ECO:0007669"/>
    <property type="project" value="UniProtKB-EC"/>
</dbReference>